<sequence>MNSLPNTAPRRNLVLYFQVHQPQRLSNMRFFDIGSGNTCFDEEGNRNIVQRIARECYLPANDILLKMIRKHPNIRVAFSLSGVIIDQFDDYAPEVLDSFRALAATGAVEFLSETCYHSLACMMPGKEFEEQVLSHAEKVYEHFGVRPTVFRNTELIYNDEIGRRVSRLGFLGIMADGVEKVLGDRSPNHVFHHPDQELKILLRNYRLSDDIAFRFMEGGKPLTAEKYVSWLNALPHEDQVVNLAMDYETFGEHHKKETGIFKFMEDLLSRLAKSRSFEMTTPSQVIRVTESHSVLNVPHLISWADQERDLSAWLGNDMQRDAFDTLAGLECDIKNIDDNETIAQWRNLQTSDHFYYMSTKKGSDGMVHSYFSPYASPYEAFINYMNVLTDFSMRVQILKAGKIDHSVSVKMAIDQWPQSMGSRMTMMATH</sequence>
<dbReference type="AlphaFoldDB" id="A0AAP2DUE3"/>
<reference evidence="4 5" key="1">
    <citation type="submission" date="2021-05" db="EMBL/GenBank/DDBJ databases">
        <title>A Polyphasic approach of four new species of the genus Ohtaekwangia: Ohtaekwangia histidinii sp. nov., Ohtaekwangia cretensis sp. nov., Ohtaekwangia indiensis sp. nov., Ohtaekwangia reichenbachii sp. nov. from diverse environment.</title>
        <authorList>
            <person name="Octaviana S."/>
        </authorList>
    </citation>
    <scope>NUCLEOTIDE SEQUENCE [LARGE SCALE GENOMIC DNA]</scope>
    <source>
        <strain evidence="4 5">PWU4</strain>
    </source>
</reference>
<proteinExistence type="inferred from homology"/>
<evidence type="ECO:0000259" key="3">
    <source>
        <dbReference type="Pfam" id="PF03065"/>
    </source>
</evidence>
<dbReference type="CDD" id="cd10795">
    <property type="entry name" value="GH57N_MJA1_like"/>
    <property type="match status" value="1"/>
</dbReference>
<dbReference type="PANTHER" id="PTHR36306:SF1">
    <property type="entry name" value="ALPHA-AMYLASE-RELATED"/>
    <property type="match status" value="1"/>
</dbReference>
<keyword evidence="2" id="KW-0119">Carbohydrate metabolism</keyword>
<evidence type="ECO:0000256" key="1">
    <source>
        <dbReference type="ARBA" id="ARBA00006821"/>
    </source>
</evidence>
<dbReference type="InterPro" id="IPR052046">
    <property type="entry name" value="GH57_Enzymes"/>
</dbReference>
<keyword evidence="5" id="KW-1185">Reference proteome</keyword>
<accession>A0AAP2DUE3</accession>
<gene>
    <name evidence="4" type="ORF">KK083_31275</name>
</gene>
<organism evidence="4 5">
    <name type="scientific">Chryseosolibacter histidini</name>
    <dbReference type="NCBI Taxonomy" id="2782349"/>
    <lineage>
        <taxon>Bacteria</taxon>
        <taxon>Pseudomonadati</taxon>
        <taxon>Bacteroidota</taxon>
        <taxon>Cytophagia</taxon>
        <taxon>Cytophagales</taxon>
        <taxon>Chryseotaleaceae</taxon>
        <taxon>Chryseosolibacter</taxon>
    </lineage>
</organism>
<feature type="domain" description="Glycoside hydrolase family 57 N-terminal" evidence="3">
    <location>
        <begin position="14"/>
        <end position="292"/>
    </location>
</feature>
<dbReference type="PANTHER" id="PTHR36306">
    <property type="entry name" value="ALPHA-AMYLASE-RELATED-RELATED"/>
    <property type="match status" value="1"/>
</dbReference>
<comment type="caution">
    <text evidence="4">The sequence shown here is derived from an EMBL/GenBank/DDBJ whole genome shotgun (WGS) entry which is preliminary data.</text>
</comment>
<evidence type="ECO:0000313" key="5">
    <source>
        <dbReference type="Proteomes" id="UP001319200"/>
    </source>
</evidence>
<dbReference type="Gene3D" id="3.20.110.20">
    <property type="match status" value="1"/>
</dbReference>
<dbReference type="GO" id="GO:0016787">
    <property type="term" value="F:hydrolase activity"/>
    <property type="evidence" value="ECO:0007669"/>
    <property type="project" value="UniProtKB-KW"/>
</dbReference>
<name>A0AAP2DUE3_9BACT</name>
<evidence type="ECO:0000313" key="4">
    <source>
        <dbReference type="EMBL" id="MBT1701417.1"/>
    </source>
</evidence>
<evidence type="ECO:0000256" key="2">
    <source>
        <dbReference type="ARBA" id="ARBA00023277"/>
    </source>
</evidence>
<protein>
    <submittedName>
        <fullName evidence="4">Glycoside hydrolase family 57 protein</fullName>
    </submittedName>
</protein>
<dbReference type="GO" id="GO:0005975">
    <property type="term" value="P:carbohydrate metabolic process"/>
    <property type="evidence" value="ECO:0007669"/>
    <property type="project" value="InterPro"/>
</dbReference>
<dbReference type="EMBL" id="JAHESF010000071">
    <property type="protein sequence ID" value="MBT1701417.1"/>
    <property type="molecule type" value="Genomic_DNA"/>
</dbReference>
<dbReference type="Proteomes" id="UP001319200">
    <property type="component" value="Unassembled WGS sequence"/>
</dbReference>
<comment type="similarity">
    <text evidence="1">Belongs to the glycosyl hydrolase 57 family.</text>
</comment>
<keyword evidence="4" id="KW-0378">Hydrolase</keyword>
<dbReference type="InterPro" id="IPR004300">
    <property type="entry name" value="Glyco_hydro_57_N"/>
</dbReference>
<dbReference type="Pfam" id="PF03065">
    <property type="entry name" value="Glyco_hydro_57"/>
    <property type="match status" value="1"/>
</dbReference>
<dbReference type="RefSeq" id="WP_254170099.1">
    <property type="nucleotide sequence ID" value="NZ_JAHESF010000071.1"/>
</dbReference>
<dbReference type="InterPro" id="IPR011330">
    <property type="entry name" value="Glyco_hydro/deAcase_b/a-brl"/>
</dbReference>
<dbReference type="SUPFAM" id="SSF88713">
    <property type="entry name" value="Glycoside hydrolase/deacetylase"/>
    <property type="match status" value="1"/>
</dbReference>